<reference evidence="2 3" key="1">
    <citation type="submission" date="2019-02" db="EMBL/GenBank/DDBJ databases">
        <title>Deep-cultivation of Planctomycetes and their phenomic and genomic characterization uncovers novel biology.</title>
        <authorList>
            <person name="Wiegand S."/>
            <person name="Jogler M."/>
            <person name="Boedeker C."/>
            <person name="Pinto D."/>
            <person name="Vollmers J."/>
            <person name="Rivas-Marin E."/>
            <person name="Kohn T."/>
            <person name="Peeters S.H."/>
            <person name="Heuer A."/>
            <person name="Rast P."/>
            <person name="Oberbeckmann S."/>
            <person name="Bunk B."/>
            <person name="Jeske O."/>
            <person name="Meyerdierks A."/>
            <person name="Storesund J.E."/>
            <person name="Kallscheuer N."/>
            <person name="Luecker S."/>
            <person name="Lage O.M."/>
            <person name="Pohl T."/>
            <person name="Merkel B.J."/>
            <person name="Hornburger P."/>
            <person name="Mueller R.-W."/>
            <person name="Bruemmer F."/>
            <person name="Labrenz M."/>
            <person name="Spormann A.M."/>
            <person name="Op den Camp H."/>
            <person name="Overmann J."/>
            <person name="Amann R."/>
            <person name="Jetten M.S.M."/>
            <person name="Mascher T."/>
            <person name="Medema M.H."/>
            <person name="Devos D.P."/>
            <person name="Kaster A.-K."/>
            <person name="Ovreas L."/>
            <person name="Rohde M."/>
            <person name="Galperin M.Y."/>
            <person name="Jogler C."/>
        </authorList>
    </citation>
    <scope>NUCLEOTIDE SEQUENCE [LARGE SCALE GENOMIC DNA]</scope>
    <source>
        <strain evidence="2 3">Mal52</strain>
    </source>
</reference>
<evidence type="ECO:0000313" key="2">
    <source>
        <dbReference type="EMBL" id="QDU44576.1"/>
    </source>
</evidence>
<protein>
    <recommendedName>
        <fullName evidence="4">DUF4177 domain-containing protein</fullName>
    </recommendedName>
</protein>
<sequence>MKFVIAGVDRVTGAERRIEVEAESEKEALAMASAEGIMPTSARASKKPKPQPKSPAPPVPDSVPGPYTYKMVQIYLGLQVVNERGNEAAHHMQTAVNEWAEHGWEFYRADRFDVFEPPGCIGILLSGLGIWGSGLGKVSHYHVLTFRSPHPRHEF</sequence>
<feature type="region of interest" description="Disordered" evidence="1">
    <location>
        <begin position="30"/>
        <end position="64"/>
    </location>
</feature>
<dbReference type="Proteomes" id="UP000319383">
    <property type="component" value="Chromosome"/>
</dbReference>
<evidence type="ECO:0000256" key="1">
    <source>
        <dbReference type="SAM" id="MobiDB-lite"/>
    </source>
</evidence>
<organism evidence="2 3">
    <name type="scientific">Symmachiella dynata</name>
    <dbReference type="NCBI Taxonomy" id="2527995"/>
    <lineage>
        <taxon>Bacteria</taxon>
        <taxon>Pseudomonadati</taxon>
        <taxon>Planctomycetota</taxon>
        <taxon>Planctomycetia</taxon>
        <taxon>Planctomycetales</taxon>
        <taxon>Planctomycetaceae</taxon>
        <taxon>Symmachiella</taxon>
    </lineage>
</organism>
<feature type="compositionally biased region" description="Pro residues" evidence="1">
    <location>
        <begin position="51"/>
        <end position="63"/>
    </location>
</feature>
<dbReference type="AlphaFoldDB" id="A0A517ZQ13"/>
<keyword evidence="3" id="KW-1185">Reference proteome</keyword>
<proteinExistence type="predicted"/>
<gene>
    <name evidence="2" type="ORF">Mal52_30600</name>
</gene>
<evidence type="ECO:0000313" key="3">
    <source>
        <dbReference type="Proteomes" id="UP000319383"/>
    </source>
</evidence>
<name>A0A517ZQ13_9PLAN</name>
<dbReference type="KEGG" id="sdyn:Mal52_30600"/>
<dbReference type="EMBL" id="CP036276">
    <property type="protein sequence ID" value="QDU44576.1"/>
    <property type="molecule type" value="Genomic_DNA"/>
</dbReference>
<accession>A0A517ZQ13</accession>
<dbReference type="RefSeq" id="WP_197534921.1">
    <property type="nucleotide sequence ID" value="NZ_CP036276.1"/>
</dbReference>
<evidence type="ECO:0008006" key="4">
    <source>
        <dbReference type="Google" id="ProtNLM"/>
    </source>
</evidence>